<feature type="transmembrane region" description="Helical" evidence="9">
    <location>
        <begin position="385"/>
        <end position="413"/>
    </location>
</feature>
<feature type="transmembrane region" description="Helical" evidence="9">
    <location>
        <begin position="678"/>
        <end position="703"/>
    </location>
</feature>
<keyword evidence="6 9" id="KW-0472">Membrane</keyword>
<comment type="caution">
    <text evidence="11">The sequence shown here is derived from an EMBL/GenBank/DDBJ whole genome shotgun (WGS) entry which is preliminary data.</text>
</comment>
<evidence type="ECO:0000256" key="9">
    <source>
        <dbReference type="SAM" id="Phobius"/>
    </source>
</evidence>
<evidence type="ECO:0000256" key="7">
    <source>
        <dbReference type="ARBA" id="ARBA00023180"/>
    </source>
</evidence>
<feature type="transmembrane region" description="Helical" evidence="9">
    <location>
        <begin position="544"/>
        <end position="564"/>
    </location>
</feature>
<feature type="compositionally biased region" description="Polar residues" evidence="8">
    <location>
        <begin position="337"/>
        <end position="347"/>
    </location>
</feature>
<feature type="transmembrane region" description="Helical" evidence="9">
    <location>
        <begin position="512"/>
        <end position="532"/>
    </location>
</feature>
<feature type="transmembrane region" description="Helical" evidence="9">
    <location>
        <begin position="480"/>
        <end position="500"/>
    </location>
</feature>
<evidence type="ECO:0000256" key="5">
    <source>
        <dbReference type="ARBA" id="ARBA00022989"/>
    </source>
</evidence>
<dbReference type="InterPro" id="IPR050327">
    <property type="entry name" value="Proton-linked_MCT"/>
</dbReference>
<dbReference type="CDD" id="cd17352">
    <property type="entry name" value="MFS_MCT_SLC16"/>
    <property type="match status" value="1"/>
</dbReference>
<feature type="transmembrane region" description="Helical" evidence="9">
    <location>
        <begin position="715"/>
        <end position="736"/>
    </location>
</feature>
<dbReference type="SUPFAM" id="SSF56281">
    <property type="entry name" value="Metallo-hydrolase/oxidoreductase"/>
    <property type="match status" value="1"/>
</dbReference>
<name>A0A365N9W8_GIBIN</name>
<accession>A0A365N9W8</accession>
<feature type="transmembrane region" description="Helical" evidence="9">
    <location>
        <begin position="425"/>
        <end position="443"/>
    </location>
</feature>
<evidence type="ECO:0000259" key="10">
    <source>
        <dbReference type="PROSITE" id="PS50850"/>
    </source>
</evidence>
<dbReference type="Gene3D" id="1.20.1250.20">
    <property type="entry name" value="MFS general substrate transporter like domains"/>
    <property type="match status" value="2"/>
</dbReference>
<dbReference type="Proteomes" id="UP000251714">
    <property type="component" value="Unassembled WGS sequence"/>
</dbReference>
<dbReference type="Gene3D" id="3.60.15.10">
    <property type="entry name" value="Ribonuclease Z/Hydroxyacylglutathione hydrolase-like"/>
    <property type="match status" value="1"/>
</dbReference>
<evidence type="ECO:0000256" key="2">
    <source>
        <dbReference type="ARBA" id="ARBA00006727"/>
    </source>
</evidence>
<dbReference type="Pfam" id="PF13483">
    <property type="entry name" value="Lactamase_B_3"/>
    <property type="match status" value="1"/>
</dbReference>
<dbReference type="InterPro" id="IPR020846">
    <property type="entry name" value="MFS_dom"/>
</dbReference>
<evidence type="ECO:0000313" key="12">
    <source>
        <dbReference type="Proteomes" id="UP000251714"/>
    </source>
</evidence>
<evidence type="ECO:0000256" key="8">
    <source>
        <dbReference type="SAM" id="MobiDB-lite"/>
    </source>
</evidence>
<dbReference type="InterPro" id="IPR011701">
    <property type="entry name" value="MFS"/>
</dbReference>
<evidence type="ECO:0000256" key="4">
    <source>
        <dbReference type="ARBA" id="ARBA00022692"/>
    </source>
</evidence>
<keyword evidence="5 9" id="KW-1133">Transmembrane helix</keyword>
<dbReference type="PANTHER" id="PTHR11360">
    <property type="entry name" value="MONOCARBOXYLATE TRANSPORTER"/>
    <property type="match status" value="1"/>
</dbReference>
<dbReference type="SUPFAM" id="SSF103473">
    <property type="entry name" value="MFS general substrate transporter"/>
    <property type="match status" value="1"/>
</dbReference>
<dbReference type="InterPro" id="IPR036866">
    <property type="entry name" value="RibonucZ/Hydroxyglut_hydro"/>
</dbReference>
<keyword evidence="4 9" id="KW-0812">Transmembrane</keyword>
<dbReference type="AlphaFoldDB" id="A0A365N9W8"/>
<dbReference type="InterPro" id="IPR036259">
    <property type="entry name" value="MFS_trans_sf"/>
</dbReference>
<gene>
    <name evidence="11" type="ORF">FPRO05_11312</name>
</gene>
<feature type="transmembrane region" description="Helical" evidence="9">
    <location>
        <begin position="623"/>
        <end position="642"/>
    </location>
</feature>
<evidence type="ECO:0000256" key="1">
    <source>
        <dbReference type="ARBA" id="ARBA00004141"/>
    </source>
</evidence>
<reference evidence="11 12" key="1">
    <citation type="submission" date="2017-12" db="EMBL/GenBank/DDBJ databases">
        <title>Genome sequence of the mycotoxigenic crop pathogen Fusarium proliferatum, strain ITEM 2341 from Date Palm.</title>
        <authorList>
            <person name="Almiman B.F."/>
            <person name="Shittu T.A."/>
            <person name="Muthumeenakshi S."/>
            <person name="Baroncelli R."/>
            <person name="Sreenivasaprasada S."/>
        </authorList>
    </citation>
    <scope>NUCLEOTIDE SEQUENCE [LARGE SCALE GENOMIC DNA]</scope>
    <source>
        <strain evidence="11 12">ITEM 2341</strain>
    </source>
</reference>
<dbReference type="PANTHER" id="PTHR11360:SF224">
    <property type="entry name" value="MAJOR FACILITATOR SUPERFAMILY (MFS) PROFILE DOMAIN-CONTAINING PROTEIN-RELATED"/>
    <property type="match status" value="1"/>
</dbReference>
<keyword evidence="7" id="KW-0325">Glycoprotein</keyword>
<feature type="region of interest" description="Disordered" evidence="8">
    <location>
        <begin position="336"/>
        <end position="366"/>
    </location>
</feature>
<organism evidence="11 12">
    <name type="scientific">Gibberella intermedia</name>
    <name type="common">Bulb rot disease fungus</name>
    <name type="synonym">Fusarium proliferatum</name>
    <dbReference type="NCBI Taxonomy" id="948311"/>
    <lineage>
        <taxon>Eukaryota</taxon>
        <taxon>Fungi</taxon>
        <taxon>Dikarya</taxon>
        <taxon>Ascomycota</taxon>
        <taxon>Pezizomycotina</taxon>
        <taxon>Sordariomycetes</taxon>
        <taxon>Hypocreomycetidae</taxon>
        <taxon>Hypocreales</taxon>
        <taxon>Nectriaceae</taxon>
        <taxon>Fusarium</taxon>
        <taxon>Fusarium fujikuroi species complex</taxon>
    </lineage>
</organism>
<dbReference type="GO" id="GO:0016020">
    <property type="term" value="C:membrane"/>
    <property type="evidence" value="ECO:0007669"/>
    <property type="project" value="UniProtKB-SubCell"/>
</dbReference>
<comment type="similarity">
    <text evidence="2">Belongs to the major facilitator superfamily. Monocarboxylate porter (TC 2.A.1.13) family.</text>
</comment>
<sequence>MTTGSTLEWFGATTFRLRTRGVTIFLDTWLDRPSILKTYLPVDDVKEADYIFISHAHFDHLPGADRIAIKTGAIVIANNEAINLLREAGVPEHQLLPVQGGERIPLFTRETWNKANADPSLLCPAPLGAPRRPLDELAAFSVDVWPSLHCMMPTDHPEVIDTATVYKGSASPYSCTLDTTIGMKYGLLKIGELMPPEKLTPGHRSFIEYVADRKRNVFSHSDGGQLMFNFVIGEKALLWSAHLGGYEGILRDLQPKPDIAIMAIAGRANLNGRPFDGSAAEFAALKVGWLGNPSQVIWCLHDEACIPPWRIKTEAATKAVEANARKSLPSPPIAMAQTETSLSSSTRPDMDLDTSEKHPHVEALPESQTLSPITETEYPEGGREAWLVVVGGWFGLFCTFGLVTCVGVFLEYYQAGPLVDYSPSSISWITSLQVFFQVGGSAVWGRVYDSYGPRYLLLIGAPVYVFGMMMLSLSTQYYQILLSQALLSSIGSGAVFTASLTSTTSWFRKKRGTIFGIVNSGSSAGGIVLPIMLSRLFKSIGFGWTLRAVGFMFLAFMAISCVLIKSRTPPKPRPFALSDYQRCFKESVMVLTMIGGFLFFWGMFLPLNYIIIQAKASGVSSDLVPYLLPLINGISLIGRLTAGALADVIGQFNCMLIITAFTGILTLVLWIPGSQSTAAIMAYAVAFGYGSGGYVSIFPGCVGQISPIEEIGTRIGLASLVNAFGALTGSPLGGALISDKSGSGNSFIGLQLFCGCTMIASVFAYGTARYCQAGFKWTKV</sequence>
<feature type="transmembrane region" description="Helical" evidence="9">
    <location>
        <begin position="455"/>
        <end position="474"/>
    </location>
</feature>
<comment type="subcellular location">
    <subcellularLocation>
        <location evidence="1">Membrane</location>
        <topology evidence="1">Multi-pass membrane protein</topology>
    </subcellularLocation>
</comment>
<feature type="compositionally biased region" description="Basic and acidic residues" evidence="8">
    <location>
        <begin position="348"/>
        <end position="363"/>
    </location>
</feature>
<feature type="domain" description="Major facilitator superfamily (MFS) profile" evidence="10">
    <location>
        <begin position="385"/>
        <end position="769"/>
    </location>
</feature>
<proteinExistence type="inferred from homology"/>
<protein>
    <recommendedName>
        <fullName evidence="10">Major facilitator superfamily (MFS) profile domain-containing protein</fullName>
    </recommendedName>
</protein>
<evidence type="ECO:0000256" key="3">
    <source>
        <dbReference type="ARBA" id="ARBA00022448"/>
    </source>
</evidence>
<feature type="transmembrane region" description="Helical" evidence="9">
    <location>
        <begin position="654"/>
        <end position="672"/>
    </location>
</feature>
<feature type="transmembrane region" description="Helical" evidence="9">
    <location>
        <begin position="588"/>
        <end position="611"/>
    </location>
</feature>
<dbReference type="PROSITE" id="PS50850">
    <property type="entry name" value="MFS"/>
    <property type="match status" value="1"/>
</dbReference>
<dbReference type="EMBL" id="PKMI01000016">
    <property type="protein sequence ID" value="RBA17597.1"/>
    <property type="molecule type" value="Genomic_DNA"/>
</dbReference>
<evidence type="ECO:0000313" key="11">
    <source>
        <dbReference type="EMBL" id="RBA17597.1"/>
    </source>
</evidence>
<dbReference type="GO" id="GO:0022857">
    <property type="term" value="F:transmembrane transporter activity"/>
    <property type="evidence" value="ECO:0007669"/>
    <property type="project" value="InterPro"/>
</dbReference>
<evidence type="ECO:0000256" key="6">
    <source>
        <dbReference type="ARBA" id="ARBA00023136"/>
    </source>
</evidence>
<dbReference type="Pfam" id="PF07690">
    <property type="entry name" value="MFS_1"/>
    <property type="match status" value="1"/>
</dbReference>
<feature type="transmembrane region" description="Helical" evidence="9">
    <location>
        <begin position="748"/>
        <end position="768"/>
    </location>
</feature>
<keyword evidence="3" id="KW-0813">Transport</keyword>